<evidence type="ECO:0000256" key="5">
    <source>
        <dbReference type="SAM" id="SignalP"/>
    </source>
</evidence>
<dbReference type="EMBL" id="MU006092">
    <property type="protein sequence ID" value="KAF2841051.1"/>
    <property type="molecule type" value="Genomic_DNA"/>
</dbReference>
<evidence type="ECO:0000313" key="8">
    <source>
        <dbReference type="Proteomes" id="UP000799429"/>
    </source>
</evidence>
<keyword evidence="2" id="KW-0325">Glycoprotein</keyword>
<evidence type="ECO:0000256" key="4">
    <source>
        <dbReference type="SAM" id="MobiDB-lite"/>
    </source>
</evidence>
<comment type="caution">
    <text evidence="7">The sequence shown here is derived from an EMBL/GenBank/DDBJ whole genome shotgun (WGS) entry which is preliminary data.</text>
</comment>
<protein>
    <submittedName>
        <fullName evidence="7">Zincin</fullName>
    </submittedName>
</protein>
<proteinExistence type="inferred from homology"/>
<dbReference type="InterPro" id="IPR039124">
    <property type="entry name" value="PRA1-like"/>
</dbReference>
<accession>A0A9P4SE18</accession>
<evidence type="ECO:0000256" key="1">
    <source>
        <dbReference type="ARBA" id="ARBA00022729"/>
    </source>
</evidence>
<dbReference type="PANTHER" id="PTHR39399">
    <property type="entry name" value="PROTEIN ZPS1"/>
    <property type="match status" value="1"/>
</dbReference>
<dbReference type="AlphaFoldDB" id="A0A9P4SE18"/>
<dbReference type="GO" id="GO:0005178">
    <property type="term" value="F:integrin binding"/>
    <property type="evidence" value="ECO:0007669"/>
    <property type="project" value="TreeGrafter"/>
</dbReference>
<feature type="region of interest" description="Disordered" evidence="4">
    <location>
        <begin position="251"/>
        <end position="296"/>
    </location>
</feature>
<dbReference type="CDD" id="cd11307">
    <property type="entry name" value="M35_Asp_f2_like"/>
    <property type="match status" value="1"/>
</dbReference>
<dbReference type="InterPro" id="IPR024079">
    <property type="entry name" value="MetalloPept_cat_dom_sf"/>
</dbReference>
<feature type="compositionally biased region" description="Basic and acidic residues" evidence="4">
    <location>
        <begin position="285"/>
        <end position="296"/>
    </location>
</feature>
<sequence>MTNFKNLSLLLASASFALASPRPLIQRHVVTVTETVSGPAETPAWDTGAVVDYPIHESCNSTEVHMLKRGISEMIKLAEHARDHILRFGNSSEIYTKYFGSAATAEPIGWFEKVVRGDRGDMLFRCDNPDGNCALEGWGGHWRGSNATSETVICPLSYSTRHSLESLCALGYTIAGYETNFYFASDLLHRVYHVPQIGEEIVEHYAGEYLEVLELAKTNPEEAVRNSDTLQYFALEAYAFDIAVPGVGCVGEAPEPTEGDHDHGHAATSTVPDAPSMTSAAPAECHTHSDGVVHCT</sequence>
<evidence type="ECO:0000256" key="3">
    <source>
        <dbReference type="ARBA" id="ARBA00060890"/>
    </source>
</evidence>
<evidence type="ECO:0000259" key="6">
    <source>
        <dbReference type="Pfam" id="PF13933"/>
    </source>
</evidence>
<evidence type="ECO:0000313" key="7">
    <source>
        <dbReference type="EMBL" id="KAF2841051.1"/>
    </source>
</evidence>
<dbReference type="FunFam" id="3.40.390.10:FF:000043">
    <property type="entry name" value="Major allergen Asp F2"/>
    <property type="match status" value="1"/>
</dbReference>
<dbReference type="SUPFAM" id="SSF55486">
    <property type="entry name" value="Metalloproteases ('zincins'), catalytic domain"/>
    <property type="match status" value="1"/>
</dbReference>
<keyword evidence="1 5" id="KW-0732">Signal</keyword>
<dbReference type="PANTHER" id="PTHR39399:SF1">
    <property type="entry name" value="PROTEIN ZPS1"/>
    <property type="match status" value="1"/>
</dbReference>
<dbReference type="GO" id="GO:0008270">
    <property type="term" value="F:zinc ion binding"/>
    <property type="evidence" value="ECO:0007669"/>
    <property type="project" value="TreeGrafter"/>
</dbReference>
<organism evidence="7 8">
    <name type="scientific">Patellaria atrata CBS 101060</name>
    <dbReference type="NCBI Taxonomy" id="1346257"/>
    <lineage>
        <taxon>Eukaryota</taxon>
        <taxon>Fungi</taxon>
        <taxon>Dikarya</taxon>
        <taxon>Ascomycota</taxon>
        <taxon>Pezizomycotina</taxon>
        <taxon>Dothideomycetes</taxon>
        <taxon>Dothideomycetes incertae sedis</taxon>
        <taxon>Patellariales</taxon>
        <taxon>Patellariaceae</taxon>
        <taxon>Patellaria</taxon>
    </lineage>
</organism>
<feature type="signal peptide" evidence="5">
    <location>
        <begin position="1"/>
        <end position="19"/>
    </location>
</feature>
<feature type="compositionally biased region" description="Polar residues" evidence="4">
    <location>
        <begin position="267"/>
        <end position="279"/>
    </location>
</feature>
<keyword evidence="8" id="KW-1185">Reference proteome</keyword>
<gene>
    <name evidence="7" type="ORF">M501DRAFT_930572</name>
</gene>
<dbReference type="GO" id="GO:0009986">
    <property type="term" value="C:cell surface"/>
    <property type="evidence" value="ECO:0007669"/>
    <property type="project" value="TreeGrafter"/>
</dbReference>
<comment type="similarity">
    <text evidence="3">Belongs to the ZPS1 family.</text>
</comment>
<name>A0A9P4SE18_9PEZI</name>
<dbReference type="GO" id="GO:0005576">
    <property type="term" value="C:extracellular region"/>
    <property type="evidence" value="ECO:0007669"/>
    <property type="project" value="TreeGrafter"/>
</dbReference>
<feature type="chain" id="PRO_5040349529" evidence="5">
    <location>
        <begin position="20"/>
        <end position="296"/>
    </location>
</feature>
<dbReference type="GO" id="GO:0008237">
    <property type="term" value="F:metallopeptidase activity"/>
    <property type="evidence" value="ECO:0007669"/>
    <property type="project" value="InterPro"/>
</dbReference>
<dbReference type="Gene3D" id="3.40.390.10">
    <property type="entry name" value="Collagenase (Catalytic Domain)"/>
    <property type="match status" value="1"/>
</dbReference>
<reference evidence="7" key="1">
    <citation type="journal article" date="2020" name="Stud. Mycol.">
        <title>101 Dothideomycetes genomes: a test case for predicting lifestyles and emergence of pathogens.</title>
        <authorList>
            <person name="Haridas S."/>
            <person name="Albert R."/>
            <person name="Binder M."/>
            <person name="Bloem J."/>
            <person name="Labutti K."/>
            <person name="Salamov A."/>
            <person name="Andreopoulos B."/>
            <person name="Baker S."/>
            <person name="Barry K."/>
            <person name="Bills G."/>
            <person name="Bluhm B."/>
            <person name="Cannon C."/>
            <person name="Castanera R."/>
            <person name="Culley D."/>
            <person name="Daum C."/>
            <person name="Ezra D."/>
            <person name="Gonzalez J."/>
            <person name="Henrissat B."/>
            <person name="Kuo A."/>
            <person name="Liang C."/>
            <person name="Lipzen A."/>
            <person name="Lutzoni F."/>
            <person name="Magnuson J."/>
            <person name="Mondo S."/>
            <person name="Nolan M."/>
            <person name="Ohm R."/>
            <person name="Pangilinan J."/>
            <person name="Park H.-J."/>
            <person name="Ramirez L."/>
            <person name="Alfaro M."/>
            <person name="Sun H."/>
            <person name="Tritt A."/>
            <person name="Yoshinaga Y."/>
            <person name="Zwiers L.-H."/>
            <person name="Turgeon B."/>
            <person name="Goodwin S."/>
            <person name="Spatafora J."/>
            <person name="Crous P."/>
            <person name="Grigoriev I."/>
        </authorList>
    </citation>
    <scope>NUCLEOTIDE SEQUENCE</scope>
    <source>
        <strain evidence="7">CBS 101060</strain>
    </source>
</reference>
<dbReference type="Proteomes" id="UP000799429">
    <property type="component" value="Unassembled WGS sequence"/>
</dbReference>
<dbReference type="Pfam" id="PF13933">
    <property type="entry name" value="HRXXH"/>
    <property type="match status" value="1"/>
</dbReference>
<dbReference type="GO" id="GO:0009277">
    <property type="term" value="C:fungal-type cell wall"/>
    <property type="evidence" value="ECO:0007669"/>
    <property type="project" value="TreeGrafter"/>
</dbReference>
<evidence type="ECO:0000256" key="2">
    <source>
        <dbReference type="ARBA" id="ARBA00023180"/>
    </source>
</evidence>
<dbReference type="OrthoDB" id="4689212at2759"/>
<feature type="domain" description="Putative peptidase" evidence="6">
    <location>
        <begin position="11"/>
        <end position="252"/>
    </location>
</feature>
<dbReference type="InterPro" id="IPR029482">
    <property type="entry name" value="HRXXH"/>
</dbReference>